<dbReference type="AlphaFoldDB" id="A0A7W5UJ00"/>
<reference evidence="2 3" key="1">
    <citation type="submission" date="2020-08" db="EMBL/GenBank/DDBJ databases">
        <title>Genomic Encyclopedia of Type Strains, Phase IV (KMG-IV): sequencing the most valuable type-strain genomes for metagenomic binning, comparative biology and taxonomic classification.</title>
        <authorList>
            <person name="Goeker M."/>
        </authorList>
    </citation>
    <scope>NUCLEOTIDE SEQUENCE [LARGE SCALE GENOMIC DNA]</scope>
    <source>
        <strain evidence="2 3">DSM 22548</strain>
    </source>
</reference>
<dbReference type="EMBL" id="JACICA010000002">
    <property type="protein sequence ID" value="MBB3702231.1"/>
    <property type="molecule type" value="Genomic_DNA"/>
</dbReference>
<keyword evidence="1" id="KW-0472">Membrane</keyword>
<keyword evidence="1" id="KW-0812">Transmembrane</keyword>
<evidence type="ECO:0000313" key="2">
    <source>
        <dbReference type="EMBL" id="MBB3702231.1"/>
    </source>
</evidence>
<organism evidence="2 3">
    <name type="scientific">Alloprevotella rava</name>
    <dbReference type="NCBI Taxonomy" id="671218"/>
    <lineage>
        <taxon>Bacteria</taxon>
        <taxon>Pseudomonadati</taxon>
        <taxon>Bacteroidota</taxon>
        <taxon>Bacteroidia</taxon>
        <taxon>Bacteroidales</taxon>
        <taxon>Prevotellaceae</taxon>
        <taxon>Alloprevotella</taxon>
    </lineage>
</organism>
<dbReference type="Proteomes" id="UP000541425">
    <property type="component" value="Unassembled WGS sequence"/>
</dbReference>
<sequence>MIFLVINIKDEFRCIKRRPFSTLLPSAAAIFGKFPEISKPFDTYMNNKGVKVGNDEKYYERDEYICYKTYFHVVTHGKYNSFYFFVIYIGVSLLFSVD</sequence>
<proteinExistence type="predicted"/>
<keyword evidence="1" id="KW-1133">Transmembrane helix</keyword>
<evidence type="ECO:0000313" key="3">
    <source>
        <dbReference type="Proteomes" id="UP000541425"/>
    </source>
</evidence>
<feature type="transmembrane region" description="Helical" evidence="1">
    <location>
        <begin position="79"/>
        <end position="97"/>
    </location>
</feature>
<comment type="caution">
    <text evidence="2">The sequence shown here is derived from an EMBL/GenBank/DDBJ whole genome shotgun (WGS) entry which is preliminary data.</text>
</comment>
<name>A0A7W5UJ00_9BACT</name>
<accession>A0A7W5UJ00</accession>
<evidence type="ECO:0000256" key="1">
    <source>
        <dbReference type="SAM" id="Phobius"/>
    </source>
</evidence>
<gene>
    <name evidence="2" type="ORF">FHS60_000684</name>
</gene>
<protein>
    <submittedName>
        <fullName evidence="2">Uncharacterized protein</fullName>
    </submittedName>
</protein>